<dbReference type="RefSeq" id="WP_248251870.1">
    <property type="nucleotide sequence ID" value="NZ_JAIWJX010000002.1"/>
</dbReference>
<evidence type="ECO:0000259" key="2">
    <source>
        <dbReference type="PROSITE" id="PS50801"/>
    </source>
</evidence>
<dbReference type="SUPFAM" id="SSF52091">
    <property type="entry name" value="SpoIIaa-like"/>
    <property type="match status" value="1"/>
</dbReference>
<reference evidence="3" key="1">
    <citation type="submission" date="2021-09" db="EMBL/GenBank/DDBJ databases">
        <title>Genome analysis of Fictibacillus sp. KIGAM418 isolated from marine sediment.</title>
        <authorList>
            <person name="Seo M.-J."/>
            <person name="Cho E.-S."/>
            <person name="Hwang C.Y."/>
        </authorList>
    </citation>
    <scope>NUCLEOTIDE SEQUENCE</scope>
    <source>
        <strain evidence="3">KIGAM418</strain>
    </source>
</reference>
<keyword evidence="4" id="KW-1185">Reference proteome</keyword>
<feature type="domain" description="STAS" evidence="2">
    <location>
        <begin position="165"/>
        <end position="276"/>
    </location>
</feature>
<comment type="caution">
    <text evidence="3">The sequence shown here is derived from an EMBL/GenBank/DDBJ whole genome shotgun (WGS) entry which is preliminary data.</text>
</comment>
<sequence length="284" mass="32713">MDINQELHQFLLNRARNLTEEWYDSLDKSGTAGVYSSHDPAVIKTLKEQNYEFHIHLCEVLEKDEETFFKDFDEWIIKIAKDNEHLKTPIHYIIKEFMRVRQQYLDYISEFVSIHPEDIEPLQIEEWNRVMIKVFDNVMLQFIEETHKYSTNRLKAQQELLNELSSPVISLNNDTALLPLVGDIDTARAKFILENTLNRCVQKGIGHLFIDLSGVVMIDTMVAHEIFQLIDALDLVGVKTTLSGIRPEIAATAVQLGLSFDRVSITSTLAQAMDFNNEQKGNSN</sequence>
<dbReference type="Pfam" id="PF01740">
    <property type="entry name" value="STAS"/>
    <property type="match status" value="1"/>
</dbReference>
<gene>
    <name evidence="3" type="ORF">LCY76_06055</name>
</gene>
<proteinExistence type="predicted"/>
<dbReference type="PROSITE" id="PS50801">
    <property type="entry name" value="STAS"/>
    <property type="match status" value="1"/>
</dbReference>
<name>A0A9X2BD01_9BACL</name>
<dbReference type="Gene3D" id="3.30.750.24">
    <property type="entry name" value="STAS domain"/>
    <property type="match status" value="1"/>
</dbReference>
<dbReference type="InterPro" id="IPR002645">
    <property type="entry name" value="STAS_dom"/>
</dbReference>
<dbReference type="Proteomes" id="UP001139011">
    <property type="component" value="Unassembled WGS sequence"/>
</dbReference>
<evidence type="ECO:0000256" key="1">
    <source>
        <dbReference type="ARBA" id="ARBA00022553"/>
    </source>
</evidence>
<keyword evidence="1" id="KW-0597">Phosphoprotein</keyword>
<accession>A0A9X2BD01</accession>
<dbReference type="InterPro" id="IPR036513">
    <property type="entry name" value="STAS_dom_sf"/>
</dbReference>
<dbReference type="CDD" id="cd07041">
    <property type="entry name" value="STAS_RsbR_RsbS_like"/>
    <property type="match status" value="1"/>
</dbReference>
<dbReference type="EMBL" id="JAIWJX010000002">
    <property type="protein sequence ID" value="MCK6256165.1"/>
    <property type="molecule type" value="Genomic_DNA"/>
</dbReference>
<organism evidence="3 4">
    <name type="scientific">Fictibacillus marinisediminis</name>
    <dbReference type="NCBI Taxonomy" id="2878389"/>
    <lineage>
        <taxon>Bacteria</taxon>
        <taxon>Bacillati</taxon>
        <taxon>Bacillota</taxon>
        <taxon>Bacilli</taxon>
        <taxon>Bacillales</taxon>
        <taxon>Fictibacillaceae</taxon>
        <taxon>Fictibacillus</taxon>
    </lineage>
</organism>
<evidence type="ECO:0000313" key="3">
    <source>
        <dbReference type="EMBL" id="MCK6256165.1"/>
    </source>
</evidence>
<dbReference type="AlphaFoldDB" id="A0A9X2BD01"/>
<dbReference type="InterPro" id="IPR051932">
    <property type="entry name" value="Bact_StressResp_Reg"/>
</dbReference>
<dbReference type="PANTHER" id="PTHR33745">
    <property type="entry name" value="RSBT ANTAGONIST PROTEIN RSBS-RELATED"/>
    <property type="match status" value="1"/>
</dbReference>
<protein>
    <submittedName>
        <fullName evidence="3">STAS domain-containing protein</fullName>
    </submittedName>
</protein>
<evidence type="ECO:0000313" key="4">
    <source>
        <dbReference type="Proteomes" id="UP001139011"/>
    </source>
</evidence>
<dbReference type="PANTHER" id="PTHR33745:SF3">
    <property type="entry name" value="RSBT CO-ANTAGONIST PROTEIN RSBRC"/>
    <property type="match status" value="1"/>
</dbReference>